<comment type="caution">
    <text evidence="1">The sequence shown here is derived from an EMBL/GenBank/DDBJ whole genome shotgun (WGS) entry which is preliminary data.</text>
</comment>
<evidence type="ECO:0000313" key="2">
    <source>
        <dbReference type="Proteomes" id="UP001060085"/>
    </source>
</evidence>
<proteinExistence type="predicted"/>
<gene>
    <name evidence="1" type="ORF">M9H77_21936</name>
</gene>
<organism evidence="1 2">
    <name type="scientific">Catharanthus roseus</name>
    <name type="common">Madagascar periwinkle</name>
    <name type="synonym">Vinca rosea</name>
    <dbReference type="NCBI Taxonomy" id="4058"/>
    <lineage>
        <taxon>Eukaryota</taxon>
        <taxon>Viridiplantae</taxon>
        <taxon>Streptophyta</taxon>
        <taxon>Embryophyta</taxon>
        <taxon>Tracheophyta</taxon>
        <taxon>Spermatophyta</taxon>
        <taxon>Magnoliopsida</taxon>
        <taxon>eudicotyledons</taxon>
        <taxon>Gunneridae</taxon>
        <taxon>Pentapetalae</taxon>
        <taxon>asterids</taxon>
        <taxon>lamiids</taxon>
        <taxon>Gentianales</taxon>
        <taxon>Apocynaceae</taxon>
        <taxon>Rauvolfioideae</taxon>
        <taxon>Vinceae</taxon>
        <taxon>Catharanthinae</taxon>
        <taxon>Catharanthus</taxon>
    </lineage>
</organism>
<sequence>MGFFFSPEEKYENLSNTKSTKMSEEVILITHKQLDIIMEESTLCHGNKEQEVEEEEYVLIDLDAVLDQVHIPPNAPYVLSGLDTLNPILIIDDKIKLIGEYTETIGTCLIFSETGEPYLSINTSLKELDFDIFVAVNYYAAPVVHEETGPSEANLFQGICIVEPKQNDSKEVKPITCLQKILKFRLFSETEIEDSMEKQTDNVNA</sequence>
<accession>A0ACC0ARP0</accession>
<dbReference type="Proteomes" id="UP001060085">
    <property type="component" value="Linkage Group LG05"/>
</dbReference>
<name>A0ACC0ARP0_CATRO</name>
<dbReference type="EMBL" id="CM044705">
    <property type="protein sequence ID" value="KAI5662613.1"/>
    <property type="molecule type" value="Genomic_DNA"/>
</dbReference>
<keyword evidence="2" id="KW-1185">Reference proteome</keyword>
<evidence type="ECO:0000313" key="1">
    <source>
        <dbReference type="EMBL" id="KAI5662613.1"/>
    </source>
</evidence>
<reference evidence="2" key="1">
    <citation type="journal article" date="2023" name="Nat. Plants">
        <title>Single-cell RNA sequencing provides a high-resolution roadmap for understanding the multicellular compartmentation of specialized metabolism.</title>
        <authorList>
            <person name="Sun S."/>
            <person name="Shen X."/>
            <person name="Li Y."/>
            <person name="Li Y."/>
            <person name="Wang S."/>
            <person name="Li R."/>
            <person name="Zhang H."/>
            <person name="Shen G."/>
            <person name="Guo B."/>
            <person name="Wei J."/>
            <person name="Xu J."/>
            <person name="St-Pierre B."/>
            <person name="Chen S."/>
            <person name="Sun C."/>
        </authorList>
    </citation>
    <scope>NUCLEOTIDE SEQUENCE [LARGE SCALE GENOMIC DNA]</scope>
</reference>
<protein>
    <submittedName>
        <fullName evidence="1">Uncharacterized protein</fullName>
    </submittedName>
</protein>